<evidence type="ECO:0000313" key="7">
    <source>
        <dbReference type="EMBL" id="CAA7057411.1"/>
    </source>
</evidence>
<evidence type="ECO:0000259" key="6">
    <source>
        <dbReference type="PROSITE" id="PS50863"/>
    </source>
</evidence>
<protein>
    <recommendedName>
        <fullName evidence="6">TF-B3 domain-containing protein</fullName>
    </recommendedName>
</protein>
<keyword evidence="3" id="KW-0238">DNA-binding</keyword>
<evidence type="ECO:0000256" key="5">
    <source>
        <dbReference type="ARBA" id="ARBA00023242"/>
    </source>
</evidence>
<reference evidence="7" key="1">
    <citation type="submission" date="2020-01" db="EMBL/GenBank/DDBJ databases">
        <authorList>
            <person name="Mishra B."/>
        </authorList>
    </citation>
    <scope>NUCLEOTIDE SEQUENCE [LARGE SCALE GENOMIC DNA]</scope>
</reference>
<feature type="domain" description="TF-B3" evidence="6">
    <location>
        <begin position="104"/>
        <end position="159"/>
    </location>
</feature>
<dbReference type="InterPro" id="IPR005508">
    <property type="entry name" value="At2g31720-like"/>
</dbReference>
<dbReference type="PANTHER" id="PTHR31541:SF25">
    <property type="entry name" value="GAMMA-GLIADIN B"/>
    <property type="match status" value="1"/>
</dbReference>
<evidence type="ECO:0000256" key="1">
    <source>
        <dbReference type="ARBA" id="ARBA00004123"/>
    </source>
</evidence>
<organism evidence="7 8">
    <name type="scientific">Microthlaspi erraticum</name>
    <dbReference type="NCBI Taxonomy" id="1685480"/>
    <lineage>
        <taxon>Eukaryota</taxon>
        <taxon>Viridiplantae</taxon>
        <taxon>Streptophyta</taxon>
        <taxon>Embryophyta</taxon>
        <taxon>Tracheophyta</taxon>
        <taxon>Spermatophyta</taxon>
        <taxon>Magnoliopsida</taxon>
        <taxon>eudicotyledons</taxon>
        <taxon>Gunneridae</taxon>
        <taxon>Pentapetalae</taxon>
        <taxon>rosids</taxon>
        <taxon>malvids</taxon>
        <taxon>Brassicales</taxon>
        <taxon>Brassicaceae</taxon>
        <taxon>Coluteocarpeae</taxon>
        <taxon>Microthlaspi</taxon>
    </lineage>
</organism>
<dbReference type="Pfam" id="PF03754">
    <property type="entry name" value="At2g31720-like"/>
    <property type="match status" value="1"/>
</dbReference>
<name>A0A6D2KW02_9BRAS</name>
<dbReference type="PANTHER" id="PTHR31541">
    <property type="entry name" value="B3 DOMAIN PLANT PROTEIN-RELATED"/>
    <property type="match status" value="1"/>
</dbReference>
<keyword evidence="5" id="KW-0539">Nucleus</keyword>
<dbReference type="InterPro" id="IPR003340">
    <property type="entry name" value="B3_DNA-bd"/>
</dbReference>
<dbReference type="AlphaFoldDB" id="A0A6D2KW02"/>
<evidence type="ECO:0000256" key="4">
    <source>
        <dbReference type="ARBA" id="ARBA00023163"/>
    </source>
</evidence>
<sequence>MRIPRNPNSQLSLSSCLTEKKSRKRRALQDNKRAVVKSKKASLMIHVTPGESRLSMPFNELICKDFLTPSELRVIREDIDNANKRGVGAILVDEQNVKYGVMLKRWEMKKDSGNGSWNYALTCGWNDVVTANGLKQNDNISIWCFRWGGLLCFALVTPPPSSPSMAQSSSPLALCL</sequence>
<dbReference type="EMBL" id="CACVBM020001689">
    <property type="protein sequence ID" value="CAA7057411.1"/>
    <property type="molecule type" value="Genomic_DNA"/>
</dbReference>
<gene>
    <name evidence="7" type="ORF">MERR_LOCUS44647</name>
</gene>
<keyword evidence="4" id="KW-0804">Transcription</keyword>
<dbReference type="GO" id="GO:0005634">
    <property type="term" value="C:nucleus"/>
    <property type="evidence" value="ECO:0007669"/>
    <property type="project" value="UniProtKB-SubCell"/>
</dbReference>
<dbReference type="GO" id="GO:0003677">
    <property type="term" value="F:DNA binding"/>
    <property type="evidence" value="ECO:0007669"/>
    <property type="project" value="UniProtKB-KW"/>
</dbReference>
<accession>A0A6D2KW02</accession>
<comment type="subcellular location">
    <subcellularLocation>
        <location evidence="1">Nucleus</location>
    </subcellularLocation>
</comment>
<dbReference type="Gene3D" id="2.40.330.10">
    <property type="entry name" value="DNA-binding pseudobarrel domain"/>
    <property type="match status" value="1"/>
</dbReference>
<comment type="caution">
    <text evidence="7">The sequence shown here is derived from an EMBL/GenBank/DDBJ whole genome shotgun (WGS) entry which is preliminary data.</text>
</comment>
<proteinExistence type="predicted"/>
<dbReference type="PROSITE" id="PS51257">
    <property type="entry name" value="PROKAR_LIPOPROTEIN"/>
    <property type="match status" value="1"/>
</dbReference>
<dbReference type="PROSITE" id="PS50863">
    <property type="entry name" value="B3"/>
    <property type="match status" value="1"/>
</dbReference>
<dbReference type="InterPro" id="IPR015300">
    <property type="entry name" value="DNA-bd_pseudobarrel_sf"/>
</dbReference>
<evidence type="ECO:0000256" key="3">
    <source>
        <dbReference type="ARBA" id="ARBA00023125"/>
    </source>
</evidence>
<dbReference type="OrthoDB" id="1090008at2759"/>
<evidence type="ECO:0000313" key="8">
    <source>
        <dbReference type="Proteomes" id="UP000467841"/>
    </source>
</evidence>
<evidence type="ECO:0000256" key="2">
    <source>
        <dbReference type="ARBA" id="ARBA00023015"/>
    </source>
</evidence>
<keyword evidence="2" id="KW-0805">Transcription regulation</keyword>
<keyword evidence="8" id="KW-1185">Reference proteome</keyword>
<dbReference type="Proteomes" id="UP000467841">
    <property type="component" value="Unassembled WGS sequence"/>
</dbReference>
<dbReference type="SUPFAM" id="SSF101936">
    <property type="entry name" value="DNA-binding pseudobarrel domain"/>
    <property type="match status" value="1"/>
</dbReference>